<evidence type="ECO:0000256" key="1">
    <source>
        <dbReference type="SAM" id="Phobius"/>
    </source>
</evidence>
<gene>
    <name evidence="2" type="ORF">GQ55_3G055300</name>
</gene>
<evidence type="ECO:0000313" key="2">
    <source>
        <dbReference type="EMBL" id="PUZ63273.1"/>
    </source>
</evidence>
<reference evidence="2 3" key="1">
    <citation type="submission" date="2018-04" db="EMBL/GenBank/DDBJ databases">
        <title>WGS assembly of Panicum hallii var. hallii HAL2.</title>
        <authorList>
            <person name="Lovell J."/>
            <person name="Jenkins J."/>
            <person name="Lowry D."/>
            <person name="Mamidi S."/>
            <person name="Sreedasyam A."/>
            <person name="Weng X."/>
            <person name="Barry K."/>
            <person name="Bonette J."/>
            <person name="Campitelli B."/>
            <person name="Daum C."/>
            <person name="Gordon S."/>
            <person name="Gould B."/>
            <person name="Lipzen A."/>
            <person name="MacQueen A."/>
            <person name="Palacio-Mejia J."/>
            <person name="Plott C."/>
            <person name="Shakirov E."/>
            <person name="Shu S."/>
            <person name="Yoshinaga Y."/>
            <person name="Zane M."/>
            <person name="Rokhsar D."/>
            <person name="Grimwood J."/>
            <person name="Schmutz J."/>
            <person name="Juenger T."/>
        </authorList>
    </citation>
    <scope>NUCLEOTIDE SEQUENCE [LARGE SCALE GENOMIC DNA]</scope>
    <source>
        <strain evidence="3">cv. HAL2</strain>
    </source>
</reference>
<dbReference type="Gramene" id="PUZ63273">
    <property type="protein sequence ID" value="PUZ63273"/>
    <property type="gene ID" value="GQ55_3G055300"/>
</dbReference>
<sequence length="77" mass="8722">MLHCNTCLHLVCHLCRLRLCGFSFLFIFSCGCSFAYVWMLNLRVGAQACTLRMSGVVWVLGTVARYLEFLFSMCGEA</sequence>
<feature type="transmembrane region" description="Helical" evidence="1">
    <location>
        <begin position="19"/>
        <end position="39"/>
    </location>
</feature>
<keyword evidence="3" id="KW-1185">Reference proteome</keyword>
<dbReference type="AlphaFoldDB" id="A0A2T7E624"/>
<keyword evidence="1" id="KW-0812">Transmembrane</keyword>
<name>A0A2T7E624_9POAL</name>
<keyword evidence="1" id="KW-0472">Membrane</keyword>
<accession>A0A2T7E624</accession>
<dbReference type="Proteomes" id="UP000244336">
    <property type="component" value="Chromosome 3"/>
</dbReference>
<organism evidence="2 3">
    <name type="scientific">Panicum hallii var. hallii</name>
    <dbReference type="NCBI Taxonomy" id="1504633"/>
    <lineage>
        <taxon>Eukaryota</taxon>
        <taxon>Viridiplantae</taxon>
        <taxon>Streptophyta</taxon>
        <taxon>Embryophyta</taxon>
        <taxon>Tracheophyta</taxon>
        <taxon>Spermatophyta</taxon>
        <taxon>Magnoliopsida</taxon>
        <taxon>Liliopsida</taxon>
        <taxon>Poales</taxon>
        <taxon>Poaceae</taxon>
        <taxon>PACMAD clade</taxon>
        <taxon>Panicoideae</taxon>
        <taxon>Panicodae</taxon>
        <taxon>Paniceae</taxon>
        <taxon>Panicinae</taxon>
        <taxon>Panicum</taxon>
        <taxon>Panicum sect. Panicum</taxon>
    </lineage>
</organism>
<protein>
    <submittedName>
        <fullName evidence="2">Uncharacterized protein</fullName>
    </submittedName>
</protein>
<evidence type="ECO:0000313" key="3">
    <source>
        <dbReference type="Proteomes" id="UP000244336"/>
    </source>
</evidence>
<feature type="transmembrane region" description="Helical" evidence="1">
    <location>
        <begin position="45"/>
        <end position="67"/>
    </location>
</feature>
<keyword evidence="1" id="KW-1133">Transmembrane helix</keyword>
<dbReference type="EMBL" id="CM009751">
    <property type="protein sequence ID" value="PUZ63273.1"/>
    <property type="molecule type" value="Genomic_DNA"/>
</dbReference>
<proteinExistence type="predicted"/>